<keyword evidence="5" id="KW-0472">Membrane</keyword>
<feature type="domain" description="Phosphatidylglycerol lysyltransferase C-terminal" evidence="6">
    <location>
        <begin position="7"/>
        <end position="301"/>
    </location>
</feature>
<evidence type="ECO:0000256" key="4">
    <source>
        <dbReference type="ARBA" id="ARBA00022989"/>
    </source>
</evidence>
<accession>W0RP86</accession>
<keyword evidence="2" id="KW-1003">Cell membrane</keyword>
<dbReference type="Gene3D" id="3.40.630.30">
    <property type="match status" value="1"/>
</dbReference>
<dbReference type="GO" id="GO:0055091">
    <property type="term" value="P:phospholipid homeostasis"/>
    <property type="evidence" value="ECO:0007669"/>
    <property type="project" value="TreeGrafter"/>
</dbReference>
<keyword evidence="4" id="KW-1133">Transmembrane helix</keyword>
<comment type="subcellular location">
    <subcellularLocation>
        <location evidence="1">Cell membrane</location>
        <topology evidence="1">Multi-pass membrane protein</topology>
    </subcellularLocation>
</comment>
<keyword evidence="8" id="KW-1185">Reference proteome</keyword>
<evidence type="ECO:0000256" key="1">
    <source>
        <dbReference type="ARBA" id="ARBA00004651"/>
    </source>
</evidence>
<dbReference type="Pfam" id="PF09924">
    <property type="entry name" value="LPG_synthase_C"/>
    <property type="match status" value="1"/>
</dbReference>
<dbReference type="eggNOG" id="COG2898">
    <property type="taxonomic scope" value="Bacteria"/>
</dbReference>
<evidence type="ECO:0000313" key="8">
    <source>
        <dbReference type="Proteomes" id="UP000019151"/>
    </source>
</evidence>
<dbReference type="PANTHER" id="PTHR34697:SF2">
    <property type="entry name" value="PHOSPHATIDYLGLYCEROL LYSYLTRANSFERASE"/>
    <property type="match status" value="1"/>
</dbReference>
<keyword evidence="3" id="KW-0812">Transmembrane</keyword>
<evidence type="ECO:0000256" key="3">
    <source>
        <dbReference type="ARBA" id="ARBA00022692"/>
    </source>
</evidence>
<name>W0RP86_9BACT</name>
<dbReference type="GO" id="GO:0005886">
    <property type="term" value="C:plasma membrane"/>
    <property type="evidence" value="ECO:0007669"/>
    <property type="project" value="UniProtKB-SubCell"/>
</dbReference>
<evidence type="ECO:0000259" key="6">
    <source>
        <dbReference type="Pfam" id="PF09924"/>
    </source>
</evidence>
<evidence type="ECO:0000256" key="2">
    <source>
        <dbReference type="ARBA" id="ARBA00022475"/>
    </source>
</evidence>
<dbReference type="InterPro" id="IPR051211">
    <property type="entry name" value="PG_lysyltransferase"/>
</dbReference>
<organism evidence="7 8">
    <name type="scientific">Gemmatirosa kalamazoonensis</name>
    <dbReference type="NCBI Taxonomy" id="861299"/>
    <lineage>
        <taxon>Bacteria</taxon>
        <taxon>Pseudomonadati</taxon>
        <taxon>Gemmatimonadota</taxon>
        <taxon>Gemmatimonadia</taxon>
        <taxon>Gemmatimonadales</taxon>
        <taxon>Gemmatimonadaceae</taxon>
        <taxon>Gemmatirosa</taxon>
    </lineage>
</organism>
<sequence>MQRVRELVLAHGWNATAYQIVNPGIQHWFAAGGDAVVGYVRHARTRVVAGAPVCAADRLASVVEEFERASTAAGDHVCYFGAEARLEQVLGGSSRHALLALGAQPAWRPTGFVEIVRSRSSLRAQVNRARNKDVVVEEWRPGADADRAALRRVLDEWLSTRGLPPLHFLVEPQTLDRLEDRLVFVARRGGAVTAFVVTSPVPARRGWLVEQFVRGRAAVNGTIELLLDAAVQRMAAHSAEYVTLGLAPLSRFGPRQTSDATWLRLVLRWVRAHGRRFYNFDGLDAFKAKFQPEWWEPVYAIARTGHGRTFPPRALWAIAGAFGARSPVTLMMHAVGRAAAQEARWLAARREHGDSTRSRASNPAGGRD</sequence>
<evidence type="ECO:0000313" key="7">
    <source>
        <dbReference type="EMBL" id="AHG91273.1"/>
    </source>
</evidence>
<dbReference type="Proteomes" id="UP000019151">
    <property type="component" value="Chromosome"/>
</dbReference>
<dbReference type="SUPFAM" id="SSF55729">
    <property type="entry name" value="Acyl-CoA N-acyltransferases (Nat)"/>
    <property type="match status" value="1"/>
</dbReference>
<dbReference type="GO" id="GO:0016755">
    <property type="term" value="F:aminoacyltransferase activity"/>
    <property type="evidence" value="ECO:0007669"/>
    <property type="project" value="TreeGrafter"/>
</dbReference>
<dbReference type="AlphaFoldDB" id="W0RP86"/>
<dbReference type="PANTHER" id="PTHR34697">
    <property type="entry name" value="PHOSPHATIDYLGLYCEROL LYSYLTRANSFERASE"/>
    <property type="match status" value="1"/>
</dbReference>
<dbReference type="KEGG" id="gba:J421_3736"/>
<reference evidence="7 8" key="1">
    <citation type="journal article" date="2014" name="Genome Announc.">
        <title>Genome Sequence and Methylome of Soil Bacterium Gemmatirosa kalamazoonensis KBS708T, a Member of the Rarely Cultivated Gemmatimonadetes Phylum.</title>
        <authorList>
            <person name="Debruyn J.M."/>
            <person name="Radosevich M."/>
            <person name="Wommack K.E."/>
            <person name="Polson S.W."/>
            <person name="Hauser L.J."/>
            <person name="Fawaz M.N."/>
            <person name="Korlach J."/>
            <person name="Tsai Y.C."/>
        </authorList>
    </citation>
    <scope>NUCLEOTIDE SEQUENCE [LARGE SCALE GENOMIC DNA]</scope>
    <source>
        <strain evidence="7 8">KBS708</strain>
    </source>
</reference>
<dbReference type="HOGENOM" id="CLU_047543_0_0_0"/>
<protein>
    <recommendedName>
        <fullName evidence="6">Phosphatidylglycerol lysyltransferase C-terminal domain-containing protein</fullName>
    </recommendedName>
</protein>
<dbReference type="InterPro" id="IPR024320">
    <property type="entry name" value="LPG_synthase_C"/>
</dbReference>
<gene>
    <name evidence="7" type="ORF">J421_3736</name>
</gene>
<dbReference type="STRING" id="861299.J421_3736"/>
<evidence type="ECO:0000256" key="5">
    <source>
        <dbReference type="ARBA" id="ARBA00023136"/>
    </source>
</evidence>
<proteinExistence type="predicted"/>
<dbReference type="InParanoid" id="W0RP86"/>
<dbReference type="InterPro" id="IPR016181">
    <property type="entry name" value="Acyl_CoA_acyltransferase"/>
</dbReference>
<dbReference type="EMBL" id="CP007128">
    <property type="protein sequence ID" value="AHG91273.1"/>
    <property type="molecule type" value="Genomic_DNA"/>
</dbReference>